<dbReference type="PROSITE" id="PS01085">
    <property type="entry name" value="RIBUL_P_3_EPIMER_1"/>
    <property type="match status" value="1"/>
</dbReference>
<feature type="binding site" evidence="10 13">
    <location>
        <position position="37"/>
    </location>
    <ligand>
        <name>a divalent metal cation</name>
        <dbReference type="ChEBI" id="CHEBI:60240"/>
    </ligand>
</feature>
<evidence type="ECO:0000313" key="15">
    <source>
        <dbReference type="EMBL" id="SFF21323.1"/>
    </source>
</evidence>
<gene>
    <name evidence="10" type="primary">rpe</name>
    <name evidence="15" type="ORF">SAMN02799615_02758</name>
</gene>
<dbReference type="Proteomes" id="UP000199477">
    <property type="component" value="Unassembled WGS sequence"/>
</dbReference>
<feature type="binding site" evidence="14">
    <location>
        <position position="180"/>
    </location>
    <ligand>
        <name>substrate</name>
    </ligand>
</feature>
<dbReference type="NCBIfam" id="TIGR01163">
    <property type="entry name" value="rpe"/>
    <property type="match status" value="1"/>
</dbReference>
<protein>
    <recommendedName>
        <fullName evidence="7 10">Ribulose-phosphate 3-epimerase</fullName>
        <ecNumber evidence="7 10">5.1.3.1</ecNumber>
    </recommendedName>
</protein>
<comment type="similarity">
    <text evidence="6 10 11">Belongs to the ribulose-phosphate 3-epimerase family.</text>
</comment>
<dbReference type="NCBIfam" id="NF004076">
    <property type="entry name" value="PRK05581.1-4"/>
    <property type="match status" value="1"/>
</dbReference>
<keyword evidence="16" id="KW-1185">Reference proteome</keyword>
<dbReference type="Pfam" id="PF00834">
    <property type="entry name" value="Ribul_P_3_epim"/>
    <property type="match status" value="1"/>
</dbReference>
<dbReference type="InterPro" id="IPR026019">
    <property type="entry name" value="Ribul_P_3_epim"/>
</dbReference>
<feature type="active site" description="Proton donor" evidence="10 12">
    <location>
        <position position="178"/>
    </location>
</feature>
<evidence type="ECO:0000256" key="4">
    <source>
        <dbReference type="ARBA" id="ARBA00001947"/>
    </source>
</evidence>
<evidence type="ECO:0000256" key="10">
    <source>
        <dbReference type="HAMAP-Rule" id="MF_02227"/>
    </source>
</evidence>
<evidence type="ECO:0000256" key="6">
    <source>
        <dbReference type="ARBA" id="ARBA00009541"/>
    </source>
</evidence>
<dbReference type="InterPro" id="IPR013785">
    <property type="entry name" value="Aldolase_TIM"/>
</dbReference>
<accession>A0A1I2GVZ3</accession>
<evidence type="ECO:0000256" key="13">
    <source>
        <dbReference type="PIRSR" id="PIRSR001461-2"/>
    </source>
</evidence>
<evidence type="ECO:0000256" key="1">
    <source>
        <dbReference type="ARBA" id="ARBA00001782"/>
    </source>
</evidence>
<comment type="cofactor">
    <cofactor evidence="5">
        <name>Fe(2+)</name>
        <dbReference type="ChEBI" id="CHEBI:29033"/>
    </cofactor>
</comment>
<dbReference type="GO" id="GO:0005737">
    <property type="term" value="C:cytoplasm"/>
    <property type="evidence" value="ECO:0007669"/>
    <property type="project" value="UniProtKB-ARBA"/>
</dbReference>
<feature type="binding site" evidence="10 13">
    <location>
        <position position="69"/>
    </location>
    <ligand>
        <name>a divalent metal cation</name>
        <dbReference type="ChEBI" id="CHEBI:60240"/>
    </ligand>
</feature>
<dbReference type="CDD" id="cd00429">
    <property type="entry name" value="RPE"/>
    <property type="match status" value="1"/>
</dbReference>
<feature type="active site" description="Proton acceptor" evidence="10 12">
    <location>
        <position position="37"/>
    </location>
</feature>
<keyword evidence="9 10" id="KW-0413">Isomerase</keyword>
<dbReference type="EC" id="5.1.3.1" evidence="7 10"/>
<dbReference type="AlphaFoldDB" id="A0A1I2GVZ3"/>
<evidence type="ECO:0000256" key="5">
    <source>
        <dbReference type="ARBA" id="ARBA00001954"/>
    </source>
</evidence>
<dbReference type="FunFam" id="3.20.20.70:FF:000004">
    <property type="entry name" value="Ribulose-phosphate 3-epimerase"/>
    <property type="match status" value="1"/>
</dbReference>
<evidence type="ECO:0000256" key="11">
    <source>
        <dbReference type="PIRNR" id="PIRNR001461"/>
    </source>
</evidence>
<dbReference type="InterPro" id="IPR000056">
    <property type="entry name" value="Ribul_P_3_epim-like"/>
</dbReference>
<comment type="cofactor">
    <cofactor evidence="2">
        <name>Mn(2+)</name>
        <dbReference type="ChEBI" id="CHEBI:29035"/>
    </cofactor>
</comment>
<keyword evidence="8 10" id="KW-0479">Metal-binding</keyword>
<evidence type="ECO:0000256" key="3">
    <source>
        <dbReference type="ARBA" id="ARBA00001941"/>
    </source>
</evidence>
<dbReference type="GO" id="GO:0046872">
    <property type="term" value="F:metal ion binding"/>
    <property type="evidence" value="ECO:0007669"/>
    <property type="project" value="UniProtKB-UniRule"/>
</dbReference>
<evidence type="ECO:0000256" key="7">
    <source>
        <dbReference type="ARBA" id="ARBA00013188"/>
    </source>
</evidence>
<keyword evidence="13" id="KW-0170">Cobalt</keyword>
<dbReference type="GO" id="GO:0019323">
    <property type="term" value="P:pentose catabolic process"/>
    <property type="evidence" value="ECO:0007669"/>
    <property type="project" value="UniProtKB-UniRule"/>
</dbReference>
<reference evidence="16" key="1">
    <citation type="submission" date="2016-10" db="EMBL/GenBank/DDBJ databases">
        <authorList>
            <person name="Varghese N."/>
            <person name="Submissions S."/>
        </authorList>
    </citation>
    <scope>NUCLEOTIDE SEQUENCE [LARGE SCALE GENOMIC DNA]</scope>
    <source>
        <strain evidence="16">UNC178MFTsu3.1</strain>
    </source>
</reference>
<comment type="cofactor">
    <cofactor evidence="10 13">
        <name>a divalent metal cation</name>
        <dbReference type="ChEBI" id="CHEBI:60240"/>
    </cofactor>
    <text evidence="10 13">Binds 1 divalent metal cation per subunit.</text>
</comment>
<dbReference type="RefSeq" id="WP_026633873.1">
    <property type="nucleotide sequence ID" value="NZ_FONH01000010.1"/>
</dbReference>
<dbReference type="HAMAP" id="MF_02227">
    <property type="entry name" value="RPE"/>
    <property type="match status" value="1"/>
</dbReference>
<feature type="binding site" evidence="10 14">
    <location>
        <begin position="145"/>
        <end position="148"/>
    </location>
    <ligand>
        <name>substrate</name>
    </ligand>
</feature>
<comment type="pathway">
    <text evidence="10">Carbohydrate degradation.</text>
</comment>
<organism evidence="15 16">
    <name type="scientific">Dyella marensis</name>
    <dbReference type="NCBI Taxonomy" id="500610"/>
    <lineage>
        <taxon>Bacteria</taxon>
        <taxon>Pseudomonadati</taxon>
        <taxon>Pseudomonadota</taxon>
        <taxon>Gammaproteobacteria</taxon>
        <taxon>Lysobacterales</taxon>
        <taxon>Rhodanobacteraceae</taxon>
        <taxon>Dyella</taxon>
    </lineage>
</organism>
<sequence>MKQPNVIAPSILSADFARLGEDTAKALAAGADWVHFDVMDNHYVPNLTMGPMVLKALRDYGITAPIDVHLMVRPVDRIVPDFAKAGASVISFHPEASEHVDRTIGLIKDSGCQAGLVFNPATPLNWLDHVLDKLDLVLIMSVNPGFGGQKFIPHALEKLREVRRRIDESGRAIRLEVDGGVTADNIGQIGAAGADTFVAGSAVFNAPDYRAVIEAMHKQLGA</sequence>
<comment type="cofactor">
    <cofactor evidence="4">
        <name>Zn(2+)</name>
        <dbReference type="ChEBI" id="CHEBI:29105"/>
    </cofactor>
</comment>
<feature type="binding site" evidence="10">
    <location>
        <begin position="178"/>
        <end position="180"/>
    </location>
    <ligand>
        <name>substrate</name>
    </ligand>
</feature>
<dbReference type="SUPFAM" id="SSF51366">
    <property type="entry name" value="Ribulose-phoshate binding barrel"/>
    <property type="match status" value="1"/>
</dbReference>
<evidence type="ECO:0000256" key="12">
    <source>
        <dbReference type="PIRSR" id="PIRSR001461-1"/>
    </source>
</evidence>
<feature type="binding site" evidence="10 14">
    <location>
        <position position="69"/>
    </location>
    <ligand>
        <name>substrate</name>
    </ligand>
</feature>
<feature type="binding site" evidence="10 13">
    <location>
        <position position="178"/>
    </location>
    <ligand>
        <name>a divalent metal cation</name>
        <dbReference type="ChEBI" id="CHEBI:60240"/>
    </ligand>
</feature>
<dbReference type="Gene3D" id="3.20.20.70">
    <property type="entry name" value="Aldolase class I"/>
    <property type="match status" value="1"/>
</dbReference>
<dbReference type="PANTHER" id="PTHR11749">
    <property type="entry name" value="RIBULOSE-5-PHOSPHATE-3-EPIMERASE"/>
    <property type="match status" value="1"/>
</dbReference>
<comment type="function">
    <text evidence="10">Catalyzes the reversible epimerization of D-ribulose 5-phosphate to D-xylulose 5-phosphate.</text>
</comment>
<dbReference type="PIRSF" id="PIRSF001461">
    <property type="entry name" value="RPE"/>
    <property type="match status" value="1"/>
</dbReference>
<evidence type="ECO:0000256" key="9">
    <source>
        <dbReference type="ARBA" id="ARBA00023235"/>
    </source>
</evidence>
<dbReference type="PROSITE" id="PS01086">
    <property type="entry name" value="RIBUL_P_3_EPIMER_2"/>
    <property type="match status" value="1"/>
</dbReference>
<comment type="cofactor">
    <cofactor evidence="3">
        <name>Co(2+)</name>
        <dbReference type="ChEBI" id="CHEBI:48828"/>
    </cofactor>
</comment>
<evidence type="ECO:0000313" key="16">
    <source>
        <dbReference type="Proteomes" id="UP000199477"/>
    </source>
</evidence>
<comment type="catalytic activity">
    <reaction evidence="1 10 11">
        <text>D-ribulose 5-phosphate = D-xylulose 5-phosphate</text>
        <dbReference type="Rhea" id="RHEA:13677"/>
        <dbReference type="ChEBI" id="CHEBI:57737"/>
        <dbReference type="ChEBI" id="CHEBI:58121"/>
        <dbReference type="EC" id="5.1.3.1"/>
    </reaction>
</comment>
<keyword evidence="10 11" id="KW-0119">Carbohydrate metabolism</keyword>
<name>A0A1I2GVZ3_9GAMM</name>
<dbReference type="GO" id="GO:0004750">
    <property type="term" value="F:D-ribulose-phosphate 3-epimerase activity"/>
    <property type="evidence" value="ECO:0007669"/>
    <property type="project" value="UniProtKB-UniRule"/>
</dbReference>
<feature type="binding site" evidence="10 13">
    <location>
        <position position="35"/>
    </location>
    <ligand>
        <name>a divalent metal cation</name>
        <dbReference type="ChEBI" id="CHEBI:60240"/>
    </ligand>
</feature>
<feature type="binding site" evidence="10 14">
    <location>
        <position position="10"/>
    </location>
    <ligand>
        <name>substrate</name>
    </ligand>
</feature>
<keyword evidence="13" id="KW-0464">Manganese</keyword>
<dbReference type="GO" id="GO:0006098">
    <property type="term" value="P:pentose-phosphate shunt"/>
    <property type="evidence" value="ECO:0007669"/>
    <property type="project" value="UniProtKB-UniRule"/>
</dbReference>
<feature type="binding site" evidence="10 14">
    <location>
        <begin position="200"/>
        <end position="201"/>
    </location>
    <ligand>
        <name>substrate</name>
    </ligand>
</feature>
<dbReference type="STRING" id="500610.SAMN02799615_02758"/>
<evidence type="ECO:0000256" key="8">
    <source>
        <dbReference type="ARBA" id="ARBA00022723"/>
    </source>
</evidence>
<keyword evidence="13" id="KW-0862">Zinc</keyword>
<proteinExistence type="inferred from homology"/>
<dbReference type="EMBL" id="FONH01000010">
    <property type="protein sequence ID" value="SFF21323.1"/>
    <property type="molecule type" value="Genomic_DNA"/>
</dbReference>
<evidence type="ECO:0000256" key="2">
    <source>
        <dbReference type="ARBA" id="ARBA00001936"/>
    </source>
</evidence>
<evidence type="ECO:0000256" key="14">
    <source>
        <dbReference type="PIRSR" id="PIRSR001461-3"/>
    </source>
</evidence>
<dbReference type="InterPro" id="IPR011060">
    <property type="entry name" value="RibuloseP-bd_barrel"/>
</dbReference>